<dbReference type="OrthoDB" id="2586408at2759"/>
<dbReference type="EMBL" id="NBSH01000003">
    <property type="protein sequence ID" value="ORX39308.1"/>
    <property type="molecule type" value="Genomic_DNA"/>
</dbReference>
<proteinExistence type="predicted"/>
<name>A0A1Y1UMN0_9TREE</name>
<accession>A0A1Y1UMN0</accession>
<evidence type="ECO:0000256" key="1">
    <source>
        <dbReference type="SAM" id="MobiDB-lite"/>
    </source>
</evidence>
<evidence type="ECO:0000313" key="2">
    <source>
        <dbReference type="EMBL" id="ORX39308.1"/>
    </source>
</evidence>
<feature type="compositionally biased region" description="Basic and acidic residues" evidence="1">
    <location>
        <begin position="499"/>
        <end position="519"/>
    </location>
</feature>
<reference evidence="2 3" key="1">
    <citation type="submission" date="2017-03" db="EMBL/GenBank/DDBJ databases">
        <title>Widespread Adenine N6-methylation of Active Genes in Fungi.</title>
        <authorList>
            <consortium name="DOE Joint Genome Institute"/>
            <person name="Mondo S.J."/>
            <person name="Dannebaum R.O."/>
            <person name="Kuo R.C."/>
            <person name="Louie K.B."/>
            <person name="Bewick A.J."/>
            <person name="Labutti K."/>
            <person name="Haridas S."/>
            <person name="Kuo A."/>
            <person name="Salamov A."/>
            <person name="Ahrendt S.R."/>
            <person name="Lau R."/>
            <person name="Bowen B.P."/>
            <person name="Lipzen A."/>
            <person name="Sullivan W."/>
            <person name="Andreopoulos W.B."/>
            <person name="Clum A."/>
            <person name="Lindquist E."/>
            <person name="Daum C."/>
            <person name="Northen T.R."/>
            <person name="Ramamoorthy G."/>
            <person name="Schmitz R.J."/>
            <person name="Gryganskyi A."/>
            <person name="Culley D."/>
            <person name="Magnuson J."/>
            <person name="James T.Y."/>
            <person name="O'Malley M.A."/>
            <person name="Stajich J.E."/>
            <person name="Spatafora J.W."/>
            <person name="Visel A."/>
            <person name="Grigoriev I.V."/>
        </authorList>
    </citation>
    <scope>NUCLEOTIDE SEQUENCE [LARGE SCALE GENOMIC DNA]</scope>
    <source>
        <strain evidence="2 3">NRRL Y-17943</strain>
    </source>
</reference>
<gene>
    <name evidence="2" type="ORF">BD324DRAFT_679783</name>
</gene>
<dbReference type="AlphaFoldDB" id="A0A1Y1UMN0"/>
<dbReference type="Proteomes" id="UP000193218">
    <property type="component" value="Unassembled WGS sequence"/>
</dbReference>
<feature type="region of interest" description="Disordered" evidence="1">
    <location>
        <begin position="499"/>
        <end position="531"/>
    </location>
</feature>
<keyword evidence="3" id="KW-1185">Reference proteome</keyword>
<organism evidence="2 3">
    <name type="scientific">Kockovaella imperatae</name>
    <dbReference type="NCBI Taxonomy" id="4999"/>
    <lineage>
        <taxon>Eukaryota</taxon>
        <taxon>Fungi</taxon>
        <taxon>Dikarya</taxon>
        <taxon>Basidiomycota</taxon>
        <taxon>Agaricomycotina</taxon>
        <taxon>Tremellomycetes</taxon>
        <taxon>Tremellales</taxon>
        <taxon>Cuniculitremaceae</taxon>
        <taxon>Kockovaella</taxon>
    </lineage>
</organism>
<protein>
    <recommendedName>
        <fullName evidence="4">Arrestin-like N-terminal domain-containing protein</fullName>
    </recommendedName>
</protein>
<evidence type="ECO:0008006" key="4">
    <source>
        <dbReference type="Google" id="ProtNLM"/>
    </source>
</evidence>
<dbReference type="GeneID" id="33560862"/>
<sequence length="531" mass="59135">MGLGSIFKRSLSVTQPDDDGITVKLMMPNNGQVIVAPHSTSVYKEDAQGCHNEAYSEMTTFHGEAEITLPPGTGKRLVKGIRAVMRAFSTIDFGGDRGVETDLFYENEVRPDIPSENLVLEEGVNHAFLTFEYCALFPATDTFVQCPSVTWVLYVQFIGIRPTDEQLDLPSHLSLNAYGQIDRTTPFPAVDEAVAPLARTVTGMAYIEFIHHPSLDGTGNRLDDRGTAFAPEIGVVETMCASNDFTVAGPFTAKIQVTGASDKVSFYAARLSVLQTVVCHSPKDQEKVKSEQIVRFAEHGETDSEQPLWKGTEAKDDVDRNWSLEMSGRFPHSSQIRPSTLPGISTPVSVVHYLVYDLFFTVIGRDGYGKPYDGPGKMQRFRRRSRVVIPHCALTSGRDSLPTYEDLTSQTILSTYRDEVCPSCHRLASQVICRTCEGRVIPHTKLEAGTGPDDPCPDCRDKKLKPKPATDHYSQGHCACTEWCKKYRNPDQNDVREFTEQVTDVEEKKDRTFASKIQDEWDSTMPNGKRN</sequence>
<evidence type="ECO:0000313" key="3">
    <source>
        <dbReference type="Proteomes" id="UP000193218"/>
    </source>
</evidence>
<dbReference type="RefSeq" id="XP_021873171.1">
    <property type="nucleotide sequence ID" value="XM_022019053.1"/>
</dbReference>
<dbReference type="InParanoid" id="A0A1Y1UMN0"/>
<comment type="caution">
    <text evidence="2">The sequence shown here is derived from an EMBL/GenBank/DDBJ whole genome shotgun (WGS) entry which is preliminary data.</text>
</comment>